<evidence type="ECO:0000256" key="3">
    <source>
        <dbReference type="SAM" id="SignalP"/>
    </source>
</evidence>
<dbReference type="Proteomes" id="UP000007881">
    <property type="component" value="Chromosome"/>
</dbReference>
<feature type="compositionally biased region" description="Gly residues" evidence="1">
    <location>
        <begin position="181"/>
        <end position="201"/>
    </location>
</feature>
<dbReference type="OrthoDB" id="485342at2"/>
<evidence type="ECO:0000313" key="5">
    <source>
        <dbReference type="Proteomes" id="UP000007881"/>
    </source>
</evidence>
<feature type="chain" id="PRO_5003629714" description="PEP-CTERM protein-sorting domain-containing protein" evidence="3">
    <location>
        <begin position="23"/>
        <end position="235"/>
    </location>
</feature>
<feature type="signal peptide" evidence="3">
    <location>
        <begin position="1"/>
        <end position="22"/>
    </location>
</feature>
<evidence type="ECO:0000256" key="1">
    <source>
        <dbReference type="SAM" id="MobiDB-lite"/>
    </source>
</evidence>
<dbReference type="EMBL" id="AP012338">
    <property type="protein sequence ID" value="BAM04083.1"/>
    <property type="molecule type" value="Genomic_DNA"/>
</dbReference>
<evidence type="ECO:0000256" key="2">
    <source>
        <dbReference type="SAM" id="Phobius"/>
    </source>
</evidence>
<gene>
    <name evidence="4" type="ordered locus">PSMK_19240</name>
</gene>
<organism evidence="4 5">
    <name type="scientific">Phycisphaera mikurensis (strain NBRC 102666 / KCTC 22515 / FYK2301M01)</name>
    <dbReference type="NCBI Taxonomy" id="1142394"/>
    <lineage>
        <taxon>Bacteria</taxon>
        <taxon>Pseudomonadati</taxon>
        <taxon>Planctomycetota</taxon>
        <taxon>Phycisphaerae</taxon>
        <taxon>Phycisphaerales</taxon>
        <taxon>Phycisphaeraceae</taxon>
        <taxon>Phycisphaera</taxon>
    </lineage>
</organism>
<dbReference type="RefSeq" id="WP_014437301.1">
    <property type="nucleotide sequence ID" value="NC_017080.1"/>
</dbReference>
<feature type="transmembrane region" description="Helical" evidence="2">
    <location>
        <begin position="209"/>
        <end position="229"/>
    </location>
</feature>
<accession>I0IFP5</accession>
<keyword evidence="5" id="KW-1185">Reference proteome</keyword>
<keyword evidence="2" id="KW-0812">Transmembrane</keyword>
<evidence type="ECO:0000313" key="4">
    <source>
        <dbReference type="EMBL" id="BAM04083.1"/>
    </source>
</evidence>
<name>I0IFP5_PHYMF</name>
<evidence type="ECO:0008006" key="6">
    <source>
        <dbReference type="Google" id="ProtNLM"/>
    </source>
</evidence>
<protein>
    <recommendedName>
        <fullName evidence="6">PEP-CTERM protein-sorting domain-containing protein</fullName>
    </recommendedName>
</protein>
<sequence length="235" mass="24084">MRPLPLLSAALSALVAALPAAAATVVFEDDFDDENAPSHRFVRNYTGFANFEVTRGGVDLIGNGRLDHLPGNGLYVELDGKKGTGGGTLRFNADLDGLAGPLEVSFDLAGSQRQSGGVVVSLQGERTRYNFNRDDDFRTFTLRTESAEDFELLFIQGGSDGIGILLDNVVITSLAEAGDGGAGGDGGHGGGDADEGNGGADTGTARPAVAVPVPGAAAAGILLLGGLAARRRQRD</sequence>
<feature type="region of interest" description="Disordered" evidence="1">
    <location>
        <begin position="181"/>
        <end position="207"/>
    </location>
</feature>
<proteinExistence type="predicted"/>
<dbReference type="HOGENOM" id="CLU_1179346_0_0_0"/>
<dbReference type="KEGG" id="phm:PSMK_19240"/>
<reference evidence="4 5" key="1">
    <citation type="submission" date="2012-02" db="EMBL/GenBank/DDBJ databases">
        <title>Complete genome sequence of Phycisphaera mikurensis NBRC 102666.</title>
        <authorList>
            <person name="Ankai A."/>
            <person name="Hosoyama A."/>
            <person name="Terui Y."/>
            <person name="Sekine M."/>
            <person name="Fukai R."/>
            <person name="Kato Y."/>
            <person name="Nakamura S."/>
            <person name="Yamada-Narita S."/>
            <person name="Kawakoshi A."/>
            <person name="Fukunaga Y."/>
            <person name="Yamazaki S."/>
            <person name="Fujita N."/>
        </authorList>
    </citation>
    <scope>NUCLEOTIDE SEQUENCE [LARGE SCALE GENOMIC DNA]</scope>
    <source>
        <strain evidence="5">NBRC 102666 / KCTC 22515 / FYK2301M01</strain>
    </source>
</reference>
<dbReference type="AlphaFoldDB" id="I0IFP5"/>
<keyword evidence="2" id="KW-0472">Membrane</keyword>
<keyword evidence="2" id="KW-1133">Transmembrane helix</keyword>
<keyword evidence="3" id="KW-0732">Signal</keyword>